<dbReference type="EMBL" id="JBFXLQ010000046">
    <property type="protein sequence ID" value="KAL2863900.1"/>
    <property type="molecule type" value="Genomic_DNA"/>
</dbReference>
<comment type="caution">
    <text evidence="1">The sequence shown here is derived from an EMBL/GenBank/DDBJ whole genome shotgun (WGS) entry which is preliminary data.</text>
</comment>
<accession>A0ABR4LH98</accession>
<organism evidence="1 2">
    <name type="scientific">Aspergillus lucknowensis</name>
    <dbReference type="NCBI Taxonomy" id="176173"/>
    <lineage>
        <taxon>Eukaryota</taxon>
        <taxon>Fungi</taxon>
        <taxon>Dikarya</taxon>
        <taxon>Ascomycota</taxon>
        <taxon>Pezizomycotina</taxon>
        <taxon>Eurotiomycetes</taxon>
        <taxon>Eurotiomycetidae</taxon>
        <taxon>Eurotiales</taxon>
        <taxon>Aspergillaceae</taxon>
        <taxon>Aspergillus</taxon>
        <taxon>Aspergillus subgen. Nidulantes</taxon>
    </lineage>
</organism>
<dbReference type="RefSeq" id="XP_070882879.1">
    <property type="nucleotide sequence ID" value="XM_071033636.1"/>
</dbReference>
<dbReference type="GeneID" id="98148708"/>
<proteinExistence type="predicted"/>
<protein>
    <submittedName>
        <fullName evidence="1">Uncharacterized protein</fullName>
    </submittedName>
</protein>
<sequence length="136" mass="15970">MSVESVNSVKDIFTVTITTMARQPRSNAPETETMPVAINMEDLALCKRDRDFTNLLDLKNEYHSSFIKQLRAHEHNDFHTWRELQASADARRACISRFLNIYGMEYWGSEKNREKYLMDDSIERDDVVKYPDNSDE</sequence>
<evidence type="ECO:0000313" key="2">
    <source>
        <dbReference type="Proteomes" id="UP001610432"/>
    </source>
</evidence>
<evidence type="ECO:0000313" key="1">
    <source>
        <dbReference type="EMBL" id="KAL2863900.1"/>
    </source>
</evidence>
<dbReference type="Proteomes" id="UP001610432">
    <property type="component" value="Unassembled WGS sequence"/>
</dbReference>
<keyword evidence="2" id="KW-1185">Reference proteome</keyword>
<gene>
    <name evidence="1" type="ORF">BJX67DRAFT_384263</name>
</gene>
<reference evidence="1 2" key="1">
    <citation type="submission" date="2024-07" db="EMBL/GenBank/DDBJ databases">
        <title>Section-level genome sequencing and comparative genomics of Aspergillus sections Usti and Cavernicolus.</title>
        <authorList>
            <consortium name="Lawrence Berkeley National Laboratory"/>
            <person name="Nybo J.L."/>
            <person name="Vesth T.C."/>
            <person name="Theobald S."/>
            <person name="Frisvad J.C."/>
            <person name="Larsen T.O."/>
            <person name="Kjaerboelling I."/>
            <person name="Rothschild-Mancinelli K."/>
            <person name="Lyhne E.K."/>
            <person name="Kogle M.E."/>
            <person name="Barry K."/>
            <person name="Clum A."/>
            <person name="Na H."/>
            <person name="Ledsgaard L."/>
            <person name="Lin J."/>
            <person name="Lipzen A."/>
            <person name="Kuo A."/>
            <person name="Riley R."/>
            <person name="Mondo S."/>
            <person name="Labutti K."/>
            <person name="Haridas S."/>
            <person name="Pangalinan J."/>
            <person name="Salamov A.A."/>
            <person name="Simmons B.A."/>
            <person name="Magnuson J.K."/>
            <person name="Chen J."/>
            <person name="Drula E."/>
            <person name="Henrissat B."/>
            <person name="Wiebenga A."/>
            <person name="Lubbers R.J."/>
            <person name="Gomes A.C."/>
            <person name="Macurrencykelacurrency M.R."/>
            <person name="Stajich J."/>
            <person name="Grigoriev I.V."/>
            <person name="Mortensen U.H."/>
            <person name="De Vries R.P."/>
            <person name="Baker S.E."/>
            <person name="Andersen M.R."/>
        </authorList>
    </citation>
    <scope>NUCLEOTIDE SEQUENCE [LARGE SCALE GENOMIC DNA]</scope>
    <source>
        <strain evidence="1 2">CBS 449.75</strain>
    </source>
</reference>
<name>A0ABR4LH98_9EURO</name>